<dbReference type="Proteomes" id="UP000596123">
    <property type="component" value="Segment"/>
</dbReference>
<evidence type="ECO:0000313" key="2">
    <source>
        <dbReference type="Proteomes" id="UP000596123"/>
    </source>
</evidence>
<accession>A0A7T8EPR3</accession>
<organism evidence="1 2">
    <name type="scientific">Erwinia phage pEa_SNUABM_5</name>
    <dbReference type="NCBI Taxonomy" id="2797313"/>
    <lineage>
        <taxon>Viruses</taxon>
        <taxon>Duplodnaviria</taxon>
        <taxon>Heunggongvirae</taxon>
        <taxon>Uroviricota</taxon>
        <taxon>Caudoviricetes</taxon>
        <taxon>Rivsvirus</taxon>
        <taxon>Rivsvirus SNUABM5</taxon>
    </lineage>
</organism>
<reference evidence="1 2" key="1">
    <citation type="submission" date="2020-12" db="EMBL/GenBank/DDBJ databases">
        <title>Complete genome sequence of Erwinia phage pEa_SNUABM_5.</title>
        <authorList>
            <person name="Kim S.G."/>
            <person name="Lee S.B."/>
            <person name="Kwon J."/>
            <person name="Park S.C."/>
        </authorList>
    </citation>
    <scope>NUCLEOTIDE SEQUENCE [LARGE SCALE GENOMIC DNA]</scope>
</reference>
<sequence>MKVSPIQALFRFLDLPRKTEQRHKQHQQQGKPAQTEFEQKLCASIASREASNQVYTAEGKLKIL</sequence>
<gene>
    <name evidence="1" type="ORF">pEaSNUABM5_00298</name>
</gene>
<keyword evidence="2" id="KW-1185">Reference proteome</keyword>
<proteinExistence type="predicted"/>
<protein>
    <submittedName>
        <fullName evidence="1">Uncharacterized protein</fullName>
    </submittedName>
</protein>
<evidence type="ECO:0000313" key="1">
    <source>
        <dbReference type="EMBL" id="QQO90440.1"/>
    </source>
</evidence>
<name>A0A7T8EPR3_9CAUD</name>
<dbReference type="EMBL" id="MW366843">
    <property type="protein sequence ID" value="QQO90440.1"/>
    <property type="molecule type" value="Genomic_DNA"/>
</dbReference>